<dbReference type="PROSITE" id="PS50082">
    <property type="entry name" value="WD_REPEATS_2"/>
    <property type="match status" value="1"/>
</dbReference>
<dbReference type="InterPro" id="IPR001680">
    <property type="entry name" value="WD40_rpt"/>
</dbReference>
<accession>J9AEU0</accession>
<dbReference type="AlphaFoldDB" id="J9AEU0"/>
<feature type="non-terminal residue" evidence="2">
    <location>
        <position position="1"/>
    </location>
</feature>
<evidence type="ECO:0000313" key="3">
    <source>
        <dbReference type="Proteomes" id="UP000004810"/>
    </source>
</evidence>
<organism evidence="2 3">
    <name type="scientific">Wuchereria bancrofti</name>
    <dbReference type="NCBI Taxonomy" id="6293"/>
    <lineage>
        <taxon>Eukaryota</taxon>
        <taxon>Metazoa</taxon>
        <taxon>Ecdysozoa</taxon>
        <taxon>Nematoda</taxon>
        <taxon>Chromadorea</taxon>
        <taxon>Rhabditida</taxon>
        <taxon>Spirurina</taxon>
        <taxon>Spiruromorpha</taxon>
        <taxon>Filarioidea</taxon>
        <taxon>Onchocercidae</taxon>
        <taxon>Wuchereria</taxon>
    </lineage>
</organism>
<evidence type="ECO:0000256" key="1">
    <source>
        <dbReference type="PROSITE-ProRule" id="PRU00221"/>
    </source>
</evidence>
<sequence length="87" mass="9149">SGLDYLITGAADGTIRLWAVRISNKIVVVKLISNSGNVTTKRPVNCCAGAAFSEANQDIAIVSYAIPDGSVVAEQIAINRVSLEETE</sequence>
<protein>
    <submittedName>
        <fullName evidence="2">Uncharacterized protein</fullName>
    </submittedName>
</protein>
<gene>
    <name evidence="2" type="ORF">WUBG_16566</name>
</gene>
<dbReference type="Proteomes" id="UP000004810">
    <property type="component" value="Unassembled WGS sequence"/>
</dbReference>
<feature type="non-terminal residue" evidence="2">
    <location>
        <position position="87"/>
    </location>
</feature>
<comment type="caution">
    <text evidence="2">The sequence shown here is derived from an EMBL/GenBank/DDBJ whole genome shotgun (WGS) entry which is preliminary data.</text>
</comment>
<name>J9AEU0_WUCBA</name>
<reference evidence="3" key="1">
    <citation type="submission" date="2012-08" db="EMBL/GenBank/DDBJ databases">
        <title>The Genome Sequence of Wuchereria bancrofti.</title>
        <authorList>
            <person name="Nutman T.B."/>
            <person name="Fink D.L."/>
            <person name="Russ C."/>
            <person name="Young S."/>
            <person name="Zeng Q."/>
            <person name="Koehrsen M."/>
            <person name="Alvarado L."/>
            <person name="Berlin A."/>
            <person name="Chapman S.B."/>
            <person name="Chen Z."/>
            <person name="Freedman E."/>
            <person name="Gellesch M."/>
            <person name="Goldberg J."/>
            <person name="Griggs A."/>
            <person name="Gujja S."/>
            <person name="Heilman E.R."/>
            <person name="Heiman D."/>
            <person name="Hepburn T."/>
            <person name="Howarth C."/>
            <person name="Jen D."/>
            <person name="Larson L."/>
            <person name="Lewis B."/>
            <person name="Mehta T."/>
            <person name="Park D."/>
            <person name="Pearson M."/>
            <person name="Roberts A."/>
            <person name="Saif S."/>
            <person name="Shea T."/>
            <person name="Shenoy N."/>
            <person name="Sisk P."/>
            <person name="Stolte C."/>
            <person name="Sykes S."/>
            <person name="Walk T."/>
            <person name="White J."/>
            <person name="Yandava C."/>
            <person name="Haas B."/>
            <person name="Henn M.R."/>
            <person name="Nusbaum C."/>
            <person name="Birren B."/>
        </authorList>
    </citation>
    <scope>NUCLEOTIDE SEQUENCE [LARGE SCALE GENOMIC DNA]</scope>
    <source>
        <strain evidence="3">NA</strain>
    </source>
</reference>
<feature type="repeat" description="WD" evidence="1">
    <location>
        <begin position="1"/>
        <end position="28"/>
    </location>
</feature>
<dbReference type="EMBL" id="ADBV01015977">
    <property type="protein sequence ID" value="EJW72530.1"/>
    <property type="molecule type" value="Genomic_DNA"/>
</dbReference>
<proteinExistence type="predicted"/>
<keyword evidence="1" id="KW-0853">WD repeat</keyword>
<evidence type="ECO:0000313" key="2">
    <source>
        <dbReference type="EMBL" id="EJW72530.1"/>
    </source>
</evidence>